<feature type="transmembrane region" description="Helical" evidence="2">
    <location>
        <begin position="50"/>
        <end position="74"/>
    </location>
</feature>
<keyword evidence="4" id="KW-1185">Reference proteome</keyword>
<evidence type="ECO:0000313" key="3">
    <source>
        <dbReference type="EMBL" id="KAG6583644.1"/>
    </source>
</evidence>
<evidence type="ECO:0000256" key="2">
    <source>
        <dbReference type="SAM" id="Phobius"/>
    </source>
</evidence>
<dbReference type="EMBL" id="JAGKQH010000013">
    <property type="protein sequence ID" value="KAG6583644.1"/>
    <property type="molecule type" value="Genomic_DNA"/>
</dbReference>
<sequence>MGQLQQGLRRRMNKEKENTVKAAVKEKNRMEIREGREWSRWSEAPENKNMMVEAIVISMRVKGLIGVWILYYVVGGWGEGEEIK</sequence>
<name>A0AAV6MN46_9ROSI</name>
<keyword evidence="2" id="KW-1133">Transmembrane helix</keyword>
<proteinExistence type="predicted"/>
<protein>
    <recommendedName>
        <fullName evidence="5">Transmembrane protein</fullName>
    </recommendedName>
</protein>
<evidence type="ECO:0000313" key="4">
    <source>
        <dbReference type="Proteomes" id="UP000685013"/>
    </source>
</evidence>
<evidence type="ECO:0000256" key="1">
    <source>
        <dbReference type="SAM" id="MobiDB-lite"/>
    </source>
</evidence>
<reference evidence="3 4" key="1">
    <citation type="journal article" date="2021" name="Hortic Res">
        <title>The domestication of Cucurbita argyrosperma as revealed by the genome of its wild relative.</title>
        <authorList>
            <person name="Barrera-Redondo J."/>
            <person name="Sanchez-de la Vega G."/>
            <person name="Aguirre-Liguori J.A."/>
            <person name="Castellanos-Morales G."/>
            <person name="Gutierrez-Guerrero Y.T."/>
            <person name="Aguirre-Dugua X."/>
            <person name="Aguirre-Planter E."/>
            <person name="Tenaillon M.I."/>
            <person name="Lira-Saade R."/>
            <person name="Eguiarte L.E."/>
        </authorList>
    </citation>
    <scope>NUCLEOTIDE SEQUENCE [LARGE SCALE GENOMIC DNA]</scope>
    <source>
        <strain evidence="3">JBR-2021</strain>
    </source>
</reference>
<dbReference type="AlphaFoldDB" id="A0AAV6MN46"/>
<organism evidence="3 4">
    <name type="scientific">Cucurbita argyrosperma subsp. sororia</name>
    <dbReference type="NCBI Taxonomy" id="37648"/>
    <lineage>
        <taxon>Eukaryota</taxon>
        <taxon>Viridiplantae</taxon>
        <taxon>Streptophyta</taxon>
        <taxon>Embryophyta</taxon>
        <taxon>Tracheophyta</taxon>
        <taxon>Spermatophyta</taxon>
        <taxon>Magnoliopsida</taxon>
        <taxon>eudicotyledons</taxon>
        <taxon>Gunneridae</taxon>
        <taxon>Pentapetalae</taxon>
        <taxon>rosids</taxon>
        <taxon>fabids</taxon>
        <taxon>Cucurbitales</taxon>
        <taxon>Cucurbitaceae</taxon>
        <taxon>Cucurbiteae</taxon>
        <taxon>Cucurbita</taxon>
    </lineage>
</organism>
<dbReference type="Proteomes" id="UP000685013">
    <property type="component" value="Chromosome 13"/>
</dbReference>
<accession>A0AAV6MN46</accession>
<evidence type="ECO:0008006" key="5">
    <source>
        <dbReference type="Google" id="ProtNLM"/>
    </source>
</evidence>
<keyword evidence="2" id="KW-0472">Membrane</keyword>
<gene>
    <name evidence="3" type="ORF">SDJN03_19576</name>
</gene>
<feature type="non-terminal residue" evidence="3">
    <location>
        <position position="1"/>
    </location>
</feature>
<comment type="caution">
    <text evidence="3">The sequence shown here is derived from an EMBL/GenBank/DDBJ whole genome shotgun (WGS) entry which is preliminary data.</text>
</comment>
<keyword evidence="2" id="KW-0812">Transmembrane</keyword>
<feature type="region of interest" description="Disordered" evidence="1">
    <location>
        <begin position="1"/>
        <end position="20"/>
    </location>
</feature>